<dbReference type="EMBL" id="OR343189">
    <property type="protein sequence ID" value="WNL50141.1"/>
    <property type="molecule type" value="Genomic_DNA"/>
</dbReference>
<proteinExistence type="predicted"/>
<organism evidence="1">
    <name type="scientific">Marseillevirus sp</name>
    <dbReference type="NCBI Taxonomy" id="2809551"/>
    <lineage>
        <taxon>Viruses</taxon>
        <taxon>Varidnaviria</taxon>
        <taxon>Bamfordvirae</taxon>
        <taxon>Nucleocytoviricota</taxon>
        <taxon>Megaviricetes</taxon>
        <taxon>Pimascovirales</taxon>
        <taxon>Pimascovirales incertae sedis</taxon>
        <taxon>Marseilleviridae</taxon>
        <taxon>Marseillevirus</taxon>
    </lineage>
</organism>
<protein>
    <submittedName>
        <fullName evidence="1">Uncharacterized protein</fullName>
    </submittedName>
</protein>
<sequence length="67" mass="7719">MSKFFLAVVEDDPSSYSPTLEPLSGVLHETEEEALEEINEYFKGFDVDEPSDDAGQWQIWRLEVPKK</sequence>
<accession>A0AA96EPV1</accession>
<evidence type="ECO:0000313" key="1">
    <source>
        <dbReference type="EMBL" id="WNL50141.1"/>
    </source>
</evidence>
<name>A0AA96EPV1_9VIRU</name>
<reference evidence="1" key="1">
    <citation type="submission" date="2023-07" db="EMBL/GenBank/DDBJ databases">
        <authorList>
            <person name="Xia Y."/>
        </authorList>
    </citation>
    <scope>NUCLEOTIDE SEQUENCE</scope>
    <source>
        <strain evidence="1">E</strain>
    </source>
</reference>
<gene>
    <name evidence="1" type="ORF">MarDSR_102</name>
</gene>